<sequence length="67" mass="7446">MYGKIAFEYFGHHVELQPMASARGWYVGTADPLDGTPLSRESLEYFATEEAATEALNTGAWTQRAHP</sequence>
<reference evidence="1 2" key="1">
    <citation type="submission" date="2017-02" db="EMBL/GenBank/DDBJ databases">
        <title>Genomic diversity within the haloalkaliphilic genus Thioalkalivibrio.</title>
        <authorList>
            <person name="Ahn A.-C."/>
            <person name="Meier-Kolthoff J."/>
            <person name="Overmars L."/>
            <person name="Richter M."/>
            <person name="Woyke T."/>
            <person name="Sorokin D.Y."/>
            <person name="Muyzer G."/>
        </authorList>
    </citation>
    <scope>NUCLEOTIDE SEQUENCE [LARGE SCALE GENOMIC DNA]</scope>
    <source>
        <strain evidence="1 2">HL17</strain>
    </source>
</reference>
<proteinExistence type="predicted"/>
<name>A0A1V2ZY88_9GAMM</name>
<organism evidence="1 2">
    <name type="scientific">Thioalkalivibrio halophilus</name>
    <dbReference type="NCBI Taxonomy" id="252474"/>
    <lineage>
        <taxon>Bacteria</taxon>
        <taxon>Pseudomonadati</taxon>
        <taxon>Pseudomonadota</taxon>
        <taxon>Gammaproteobacteria</taxon>
        <taxon>Chromatiales</taxon>
        <taxon>Ectothiorhodospiraceae</taxon>
        <taxon>Thioalkalivibrio</taxon>
    </lineage>
</organism>
<keyword evidence="2" id="KW-1185">Reference proteome</keyword>
<dbReference type="OrthoDB" id="8563547at2"/>
<gene>
    <name evidence="1" type="ORF">B1A74_07775</name>
</gene>
<protein>
    <submittedName>
        <fullName evidence="1">Uncharacterized protein</fullName>
    </submittedName>
</protein>
<dbReference type="Proteomes" id="UP000189177">
    <property type="component" value="Unassembled WGS sequence"/>
</dbReference>
<evidence type="ECO:0000313" key="2">
    <source>
        <dbReference type="Proteomes" id="UP000189177"/>
    </source>
</evidence>
<comment type="caution">
    <text evidence="1">The sequence shown here is derived from an EMBL/GenBank/DDBJ whole genome shotgun (WGS) entry which is preliminary data.</text>
</comment>
<dbReference type="STRING" id="252474.B1A74_07775"/>
<evidence type="ECO:0000313" key="1">
    <source>
        <dbReference type="EMBL" id="OOC10070.1"/>
    </source>
</evidence>
<accession>A0A1V2ZY88</accession>
<dbReference type="EMBL" id="MUZR01000024">
    <property type="protein sequence ID" value="OOC10070.1"/>
    <property type="molecule type" value="Genomic_DNA"/>
</dbReference>
<dbReference type="AlphaFoldDB" id="A0A1V2ZY88"/>